<comment type="similarity">
    <text evidence="6">Belongs to the class-II aminoacyl-tRNA synthetase family. Type-1 seryl-tRNA synthetase subfamily.</text>
</comment>
<keyword evidence="2 6" id="KW-0547">Nucleotide-binding</keyword>
<dbReference type="InterPro" id="IPR045864">
    <property type="entry name" value="aa-tRNA-synth_II/BPL/LPL"/>
</dbReference>
<dbReference type="CDD" id="cd00770">
    <property type="entry name" value="SerRS_core"/>
    <property type="match status" value="1"/>
</dbReference>
<comment type="domain">
    <text evidence="6">Consists of two distinct domains, a catalytic core and a N-terminal extension that is involved in tRNA binding.</text>
</comment>
<dbReference type="InterPro" id="IPR015866">
    <property type="entry name" value="Ser-tRNA-synth_1_N"/>
</dbReference>
<dbReference type="Proteomes" id="UP001501581">
    <property type="component" value="Unassembled WGS sequence"/>
</dbReference>
<dbReference type="Pfam" id="PF00587">
    <property type="entry name" value="tRNA-synt_2b"/>
    <property type="match status" value="1"/>
</dbReference>
<dbReference type="NCBIfam" id="TIGR00414">
    <property type="entry name" value="serS"/>
    <property type="match status" value="1"/>
</dbReference>
<evidence type="ECO:0000313" key="9">
    <source>
        <dbReference type="Proteomes" id="UP001501581"/>
    </source>
</evidence>
<dbReference type="InterPro" id="IPR006195">
    <property type="entry name" value="aa-tRNA-synth_II"/>
</dbReference>
<accession>A0ABN1TTE1</accession>
<dbReference type="RefSeq" id="WP_343993980.1">
    <property type="nucleotide sequence ID" value="NZ_BAAALG010000008.1"/>
</dbReference>
<keyword evidence="9" id="KW-1185">Reference proteome</keyword>
<evidence type="ECO:0000256" key="6">
    <source>
        <dbReference type="HAMAP-Rule" id="MF_00176"/>
    </source>
</evidence>
<comment type="catalytic activity">
    <reaction evidence="6">
        <text>tRNA(Ser) + L-serine + ATP = L-seryl-tRNA(Ser) + AMP + diphosphate + H(+)</text>
        <dbReference type="Rhea" id="RHEA:12292"/>
        <dbReference type="Rhea" id="RHEA-COMP:9669"/>
        <dbReference type="Rhea" id="RHEA-COMP:9703"/>
        <dbReference type="ChEBI" id="CHEBI:15378"/>
        <dbReference type="ChEBI" id="CHEBI:30616"/>
        <dbReference type="ChEBI" id="CHEBI:33019"/>
        <dbReference type="ChEBI" id="CHEBI:33384"/>
        <dbReference type="ChEBI" id="CHEBI:78442"/>
        <dbReference type="ChEBI" id="CHEBI:78533"/>
        <dbReference type="ChEBI" id="CHEBI:456215"/>
        <dbReference type="EC" id="6.1.1.11"/>
    </reaction>
</comment>
<name>A0ABN1TTE1_9ACTN</name>
<comment type="caution">
    <text evidence="8">The sequence shown here is derived from an EMBL/GenBank/DDBJ whole genome shotgun (WGS) entry which is preliminary data.</text>
</comment>
<dbReference type="PRINTS" id="PR00981">
    <property type="entry name" value="TRNASYNTHSER"/>
</dbReference>
<keyword evidence="5 6" id="KW-0030">Aminoacyl-tRNA synthetase</keyword>
<gene>
    <name evidence="6 8" type="primary">serS</name>
    <name evidence="8" type="ORF">GCM10009668_20350</name>
</gene>
<comment type="subunit">
    <text evidence="6">Homodimer. The tRNA molecule binds across the dimer.</text>
</comment>
<feature type="domain" description="Aminoacyl-transfer RNA synthetases class-II family profile" evidence="7">
    <location>
        <begin position="139"/>
        <end position="414"/>
    </location>
</feature>
<dbReference type="EC" id="6.1.1.11" evidence="6"/>
<dbReference type="InterPro" id="IPR010978">
    <property type="entry name" value="tRNA-bd_arm"/>
</dbReference>
<keyword evidence="3 6" id="KW-0067">ATP-binding</keyword>
<dbReference type="InterPro" id="IPR002317">
    <property type="entry name" value="Ser-tRNA-ligase_type_1"/>
</dbReference>
<protein>
    <recommendedName>
        <fullName evidence="6">Serine--tRNA ligase</fullName>
        <ecNumber evidence="6">6.1.1.11</ecNumber>
    </recommendedName>
    <alternativeName>
        <fullName evidence="6">Seryl-tRNA synthetase</fullName>
        <shortName evidence="6">SerRS</shortName>
    </alternativeName>
    <alternativeName>
        <fullName evidence="6">Seryl-tRNA(Ser/Sec) synthetase</fullName>
    </alternativeName>
</protein>
<dbReference type="InterPro" id="IPR042103">
    <property type="entry name" value="SerRS_1_N_sf"/>
</dbReference>
<reference evidence="8 9" key="1">
    <citation type="journal article" date="2019" name="Int. J. Syst. Evol. Microbiol.">
        <title>The Global Catalogue of Microorganisms (GCM) 10K type strain sequencing project: providing services to taxonomists for standard genome sequencing and annotation.</title>
        <authorList>
            <consortium name="The Broad Institute Genomics Platform"/>
            <consortium name="The Broad Institute Genome Sequencing Center for Infectious Disease"/>
            <person name="Wu L."/>
            <person name="Ma J."/>
        </authorList>
    </citation>
    <scope>NUCLEOTIDE SEQUENCE [LARGE SCALE GENOMIC DNA]</scope>
    <source>
        <strain evidence="8 9">JCM 13008</strain>
    </source>
</reference>
<evidence type="ECO:0000256" key="2">
    <source>
        <dbReference type="ARBA" id="ARBA00022741"/>
    </source>
</evidence>
<evidence type="ECO:0000259" key="7">
    <source>
        <dbReference type="PROSITE" id="PS50862"/>
    </source>
</evidence>
<dbReference type="PANTHER" id="PTHR11778">
    <property type="entry name" value="SERYL-TRNA SYNTHETASE"/>
    <property type="match status" value="1"/>
</dbReference>
<dbReference type="PROSITE" id="PS50862">
    <property type="entry name" value="AA_TRNA_LIGASE_II"/>
    <property type="match status" value="1"/>
</dbReference>
<comment type="subcellular location">
    <subcellularLocation>
        <location evidence="6">Cytoplasm</location>
    </subcellularLocation>
</comment>
<keyword evidence="6" id="KW-0963">Cytoplasm</keyword>
<feature type="binding site" evidence="6">
    <location>
        <begin position="230"/>
        <end position="232"/>
    </location>
    <ligand>
        <name>L-serine</name>
        <dbReference type="ChEBI" id="CHEBI:33384"/>
    </ligand>
</feature>
<feature type="binding site" evidence="6">
    <location>
        <position position="389"/>
    </location>
    <ligand>
        <name>L-serine</name>
        <dbReference type="ChEBI" id="CHEBI:33384"/>
    </ligand>
</feature>
<feature type="binding site" evidence="6">
    <location>
        <begin position="348"/>
        <end position="351"/>
    </location>
    <ligand>
        <name>ATP</name>
        <dbReference type="ChEBI" id="CHEBI:30616"/>
    </ligand>
</feature>
<comment type="pathway">
    <text evidence="6">Aminoacyl-tRNA biosynthesis; selenocysteinyl-tRNA(Sec) biosynthesis; L-seryl-tRNA(Sec) from L-serine and tRNA(Sec): step 1/1.</text>
</comment>
<dbReference type="EMBL" id="BAAALG010000008">
    <property type="protein sequence ID" value="GAA1101900.1"/>
    <property type="molecule type" value="Genomic_DNA"/>
</dbReference>
<evidence type="ECO:0000256" key="5">
    <source>
        <dbReference type="ARBA" id="ARBA00023146"/>
    </source>
</evidence>
<evidence type="ECO:0000256" key="4">
    <source>
        <dbReference type="ARBA" id="ARBA00022917"/>
    </source>
</evidence>
<dbReference type="PIRSF" id="PIRSF001529">
    <property type="entry name" value="Ser-tRNA-synth_IIa"/>
    <property type="match status" value="1"/>
</dbReference>
<dbReference type="SUPFAM" id="SSF55681">
    <property type="entry name" value="Class II aaRS and biotin synthetases"/>
    <property type="match status" value="1"/>
</dbReference>
<organism evidence="8 9">
    <name type="scientific">Nocardioides dubius</name>
    <dbReference type="NCBI Taxonomy" id="317019"/>
    <lineage>
        <taxon>Bacteria</taxon>
        <taxon>Bacillati</taxon>
        <taxon>Actinomycetota</taxon>
        <taxon>Actinomycetes</taxon>
        <taxon>Propionibacteriales</taxon>
        <taxon>Nocardioidaceae</taxon>
        <taxon>Nocardioides</taxon>
    </lineage>
</organism>
<evidence type="ECO:0000313" key="8">
    <source>
        <dbReference type="EMBL" id="GAA1101900.1"/>
    </source>
</evidence>
<comment type="function">
    <text evidence="6">Catalyzes the attachment of serine to tRNA(Ser). Is also able to aminoacylate tRNA(Sec) with serine, to form the misacylated tRNA L-seryl-tRNA(Sec), which will be further converted into selenocysteinyl-tRNA(Sec).</text>
</comment>
<dbReference type="InterPro" id="IPR033729">
    <property type="entry name" value="SerRS_core"/>
</dbReference>
<proteinExistence type="inferred from homology"/>
<evidence type="ECO:0000256" key="1">
    <source>
        <dbReference type="ARBA" id="ARBA00022598"/>
    </source>
</evidence>
<feature type="binding site" evidence="6">
    <location>
        <position position="277"/>
    </location>
    <ligand>
        <name>ATP</name>
        <dbReference type="ChEBI" id="CHEBI:30616"/>
    </ligand>
</feature>
<feature type="binding site" evidence="6">
    <location>
        <position position="284"/>
    </location>
    <ligand>
        <name>L-serine</name>
        <dbReference type="ChEBI" id="CHEBI:33384"/>
    </ligand>
</feature>
<dbReference type="GO" id="GO:0016874">
    <property type="term" value="F:ligase activity"/>
    <property type="evidence" value="ECO:0007669"/>
    <property type="project" value="UniProtKB-KW"/>
</dbReference>
<dbReference type="InterPro" id="IPR002314">
    <property type="entry name" value="aa-tRNA-synt_IIb"/>
</dbReference>
<comment type="catalytic activity">
    <reaction evidence="6">
        <text>tRNA(Sec) + L-serine + ATP = L-seryl-tRNA(Sec) + AMP + diphosphate + H(+)</text>
        <dbReference type="Rhea" id="RHEA:42580"/>
        <dbReference type="Rhea" id="RHEA-COMP:9742"/>
        <dbReference type="Rhea" id="RHEA-COMP:10128"/>
        <dbReference type="ChEBI" id="CHEBI:15378"/>
        <dbReference type="ChEBI" id="CHEBI:30616"/>
        <dbReference type="ChEBI" id="CHEBI:33019"/>
        <dbReference type="ChEBI" id="CHEBI:33384"/>
        <dbReference type="ChEBI" id="CHEBI:78442"/>
        <dbReference type="ChEBI" id="CHEBI:78533"/>
        <dbReference type="ChEBI" id="CHEBI:456215"/>
        <dbReference type="EC" id="6.1.1.11"/>
    </reaction>
</comment>
<dbReference type="Gene3D" id="1.10.287.40">
    <property type="entry name" value="Serine-tRNA synthetase, tRNA binding domain"/>
    <property type="match status" value="1"/>
</dbReference>
<sequence length="433" mass="47500">MIDPRLLRDEPDRVRAAQRKRGLSDEVVDSALAADVARREAIVSFEAKRAEQKQLGKLVAKAQGEEKAELLTRTKALAAEVKAAEAAQNDAEDAWNAALRSIPNLASDHTPEGGEDDFVVIETVGTPRDFAAEGFEPRDHIELGKLLGAIDLERGAKVSGSRFYFLTGVGAQLERALVNMAMDQAREAGFTEVIAPSLVKPRAMEGTGFLGQAADDVYRIEGEDMYLVGTSEVPMAAYHSDEILDANTFPLRYAAFSPCFRKEAGSHGKDTKGIIRVHWFDKVEMFVYTTLEDAEAEHLRLLNWEKEFLDKLELAYQVIDVAAGDLGLSAQAKYDCEAWIPTQGKYRELTSTSNCTDFQTRRLSTRGRFATGAEDGGTEVRPVATLNGTLCAITRTIVAILETHQQADGSVRVPVALRPYLGGRELLEPVARP</sequence>
<evidence type="ECO:0000256" key="3">
    <source>
        <dbReference type="ARBA" id="ARBA00022840"/>
    </source>
</evidence>
<keyword evidence="1 6" id="KW-0436">Ligase</keyword>
<keyword evidence="4 6" id="KW-0648">Protein biosynthesis</keyword>
<dbReference type="Pfam" id="PF02403">
    <property type="entry name" value="Seryl_tRNA_N"/>
    <property type="match status" value="1"/>
</dbReference>
<feature type="binding site" evidence="6">
    <location>
        <begin position="261"/>
        <end position="263"/>
    </location>
    <ligand>
        <name>ATP</name>
        <dbReference type="ChEBI" id="CHEBI:30616"/>
    </ligand>
</feature>
<dbReference type="HAMAP" id="MF_00176">
    <property type="entry name" value="Ser_tRNA_synth_type1"/>
    <property type="match status" value="1"/>
</dbReference>
<dbReference type="Gene3D" id="3.30.930.10">
    <property type="entry name" value="Bira Bifunctional Protein, Domain 2"/>
    <property type="match status" value="1"/>
</dbReference>
<dbReference type="SUPFAM" id="SSF46589">
    <property type="entry name" value="tRNA-binding arm"/>
    <property type="match status" value="1"/>
</dbReference>